<dbReference type="Pfam" id="PF06420">
    <property type="entry name" value="Mgm101p"/>
    <property type="match status" value="1"/>
</dbReference>
<reference evidence="11 12" key="1">
    <citation type="submission" date="2019-06" db="EMBL/GenBank/DDBJ databases">
        <title>Draft genome sequence of the filamentous fungus Phialemoniopsis curvata isolated from diesel fuel.</title>
        <authorList>
            <person name="Varaljay V.A."/>
            <person name="Lyon W.J."/>
            <person name="Crouch A.L."/>
            <person name="Drake C.E."/>
            <person name="Hollomon J.M."/>
            <person name="Nadeau L.J."/>
            <person name="Nunn H.S."/>
            <person name="Stevenson B.S."/>
            <person name="Bojanowski C.L."/>
            <person name="Crookes-Goodson W.J."/>
        </authorList>
    </citation>
    <scope>NUCLEOTIDE SEQUENCE [LARGE SCALE GENOMIC DNA]</scope>
    <source>
        <strain evidence="11 12">D216</strain>
    </source>
</reference>
<organism evidence="11 12">
    <name type="scientific">Thyridium curvatum</name>
    <dbReference type="NCBI Taxonomy" id="1093900"/>
    <lineage>
        <taxon>Eukaryota</taxon>
        <taxon>Fungi</taxon>
        <taxon>Dikarya</taxon>
        <taxon>Ascomycota</taxon>
        <taxon>Pezizomycotina</taxon>
        <taxon>Sordariomycetes</taxon>
        <taxon>Sordariomycetidae</taxon>
        <taxon>Thyridiales</taxon>
        <taxon>Thyridiaceae</taxon>
        <taxon>Thyridium</taxon>
    </lineage>
</organism>
<keyword evidence="6" id="KW-0238">DNA-binding</keyword>
<keyword evidence="4" id="KW-0227">DNA damage</keyword>
<evidence type="ECO:0000256" key="4">
    <source>
        <dbReference type="ARBA" id="ARBA00022763"/>
    </source>
</evidence>
<dbReference type="InterPro" id="IPR009446">
    <property type="entry name" value="Mgm101"/>
</dbReference>
<feature type="compositionally biased region" description="Low complexity" evidence="10">
    <location>
        <begin position="19"/>
        <end position="34"/>
    </location>
</feature>
<dbReference type="RefSeq" id="XP_030997140.1">
    <property type="nucleotide sequence ID" value="XM_031138817.1"/>
</dbReference>
<keyword evidence="12" id="KW-1185">Reference proteome</keyword>
<dbReference type="PANTHER" id="PTHR31404:SF0">
    <property type="entry name" value="MITOCHONDRIAL GENOME MAINTENANCE PROTEIN MGM101"/>
    <property type="match status" value="1"/>
</dbReference>
<dbReference type="GO" id="GO:0003697">
    <property type="term" value="F:single-stranded DNA binding"/>
    <property type="evidence" value="ECO:0007669"/>
    <property type="project" value="InterPro"/>
</dbReference>
<dbReference type="Proteomes" id="UP000319257">
    <property type="component" value="Unassembled WGS sequence"/>
</dbReference>
<keyword evidence="9" id="KW-1135">Mitochondrion nucleoid</keyword>
<evidence type="ECO:0000313" key="11">
    <source>
        <dbReference type="EMBL" id="TPX15429.1"/>
    </source>
</evidence>
<keyword evidence="8" id="KW-0234">DNA repair</keyword>
<evidence type="ECO:0000256" key="6">
    <source>
        <dbReference type="ARBA" id="ARBA00023125"/>
    </source>
</evidence>
<feature type="region of interest" description="Disordered" evidence="10">
    <location>
        <begin position="19"/>
        <end position="89"/>
    </location>
</feature>
<dbReference type="GO" id="GO:0000725">
    <property type="term" value="P:recombinational repair"/>
    <property type="evidence" value="ECO:0007669"/>
    <property type="project" value="TreeGrafter"/>
</dbReference>
<evidence type="ECO:0000256" key="1">
    <source>
        <dbReference type="ARBA" id="ARBA00004436"/>
    </source>
</evidence>
<dbReference type="EMBL" id="SKBQ01000021">
    <property type="protein sequence ID" value="TPX15429.1"/>
    <property type="molecule type" value="Genomic_DNA"/>
</dbReference>
<evidence type="ECO:0000256" key="2">
    <source>
        <dbReference type="ARBA" id="ARBA00007053"/>
    </source>
</evidence>
<evidence type="ECO:0000256" key="8">
    <source>
        <dbReference type="ARBA" id="ARBA00023204"/>
    </source>
</evidence>
<dbReference type="PANTHER" id="PTHR31404">
    <property type="entry name" value="MITOCHONDRIAL GENOME MAINTENANCE PROTEIN MGM101"/>
    <property type="match status" value="1"/>
</dbReference>
<evidence type="ECO:0000256" key="9">
    <source>
        <dbReference type="ARBA" id="ARBA00023271"/>
    </source>
</evidence>
<protein>
    <recommendedName>
        <fullName evidence="3">Mitochondrial genome maintenance protein MGM101</fullName>
    </recommendedName>
</protein>
<comment type="subcellular location">
    <subcellularLocation>
        <location evidence="1">Mitochondrion matrix</location>
        <location evidence="1">Mitochondrion nucleoid</location>
    </subcellularLocation>
</comment>
<dbReference type="STRING" id="1093900.A0A507BDK3"/>
<dbReference type="AlphaFoldDB" id="A0A507BDK3"/>
<dbReference type="InParanoid" id="A0A507BDK3"/>
<sequence length="291" mass="31943">MIPSRIPHALRPLRLVSRSTLRSASSSATNTAALKPKAQPRRAAFSSSTPLRQKVAGEDRLPPSQLPGRKGTRDQQSAIPPAAEAADSAPAVFAPVPEPTSSAPLPSAPEIGNNGNGIDWSQSFHGLSTTPFSPETAAILMSPIDMQDVEVKPDGIIYLPEIKYRRILNQAFGPGGWGLAPRGEVTVSEKVVSREYALIVHGRYIAQARGECQYFSEETIPTASEGCKSNALLRCCKDLGIASELWDPRFIREFKKKHAREVWVEHVVNKKKRQIWIRKDGDPAYPYKLSK</sequence>
<name>A0A507BDK3_9PEZI</name>
<comment type="similarity">
    <text evidence="2">Belongs to the MGM101 family.</text>
</comment>
<gene>
    <name evidence="11" type="ORF">E0L32_004409</name>
</gene>
<dbReference type="GO" id="GO:0000262">
    <property type="term" value="C:mitochondrial chromosome"/>
    <property type="evidence" value="ECO:0007669"/>
    <property type="project" value="InterPro"/>
</dbReference>
<evidence type="ECO:0000256" key="10">
    <source>
        <dbReference type="SAM" id="MobiDB-lite"/>
    </source>
</evidence>
<dbReference type="GeneID" id="41971856"/>
<feature type="compositionally biased region" description="Low complexity" evidence="10">
    <location>
        <begin position="78"/>
        <end position="89"/>
    </location>
</feature>
<accession>A0A507BDK3</accession>
<evidence type="ECO:0000256" key="5">
    <source>
        <dbReference type="ARBA" id="ARBA00022946"/>
    </source>
</evidence>
<dbReference type="OrthoDB" id="17164at2759"/>
<evidence type="ECO:0000256" key="3">
    <source>
        <dbReference type="ARBA" id="ARBA00013628"/>
    </source>
</evidence>
<keyword evidence="5" id="KW-0809">Transit peptide</keyword>
<dbReference type="GO" id="GO:0036297">
    <property type="term" value="P:interstrand cross-link repair"/>
    <property type="evidence" value="ECO:0007669"/>
    <property type="project" value="TreeGrafter"/>
</dbReference>
<proteinExistence type="inferred from homology"/>
<evidence type="ECO:0000313" key="12">
    <source>
        <dbReference type="Proteomes" id="UP000319257"/>
    </source>
</evidence>
<keyword evidence="7" id="KW-0496">Mitochondrion</keyword>
<comment type="caution">
    <text evidence="11">The sequence shown here is derived from an EMBL/GenBank/DDBJ whole genome shotgun (WGS) entry which is preliminary data.</text>
</comment>
<dbReference type="FunCoup" id="A0A507BDK3">
    <property type="interactions" value="239"/>
</dbReference>
<evidence type="ECO:0000256" key="7">
    <source>
        <dbReference type="ARBA" id="ARBA00023128"/>
    </source>
</evidence>